<evidence type="ECO:0000256" key="3">
    <source>
        <dbReference type="ARBA" id="ARBA00022448"/>
    </source>
</evidence>
<evidence type="ECO:0000256" key="1">
    <source>
        <dbReference type="ARBA" id="ARBA00004651"/>
    </source>
</evidence>
<evidence type="ECO:0000256" key="8">
    <source>
        <dbReference type="SAM" id="Phobius"/>
    </source>
</evidence>
<keyword evidence="5 8" id="KW-0812">Transmembrane</keyword>
<feature type="non-terminal residue" evidence="9">
    <location>
        <position position="1"/>
    </location>
</feature>
<keyword evidence="4" id="KW-1003">Cell membrane</keyword>
<keyword evidence="6 8" id="KW-1133">Transmembrane helix</keyword>
<organism evidence="9">
    <name type="scientific">Thermodesulforhabdus norvegica</name>
    <dbReference type="NCBI Taxonomy" id="39841"/>
    <lineage>
        <taxon>Bacteria</taxon>
        <taxon>Pseudomonadati</taxon>
        <taxon>Thermodesulfobacteriota</taxon>
        <taxon>Syntrophobacteria</taxon>
        <taxon>Syntrophobacterales</taxon>
        <taxon>Thermodesulforhabdaceae</taxon>
        <taxon>Thermodesulforhabdus</taxon>
    </lineage>
</organism>
<feature type="transmembrane region" description="Helical" evidence="8">
    <location>
        <begin position="91"/>
        <end position="121"/>
    </location>
</feature>
<accession>A0A7C1B084</accession>
<protein>
    <submittedName>
        <fullName evidence="9">Iron ABC transporter permease</fullName>
    </submittedName>
</protein>
<feature type="transmembrane region" description="Helical" evidence="8">
    <location>
        <begin position="45"/>
        <end position="65"/>
    </location>
</feature>
<dbReference type="Proteomes" id="UP000886355">
    <property type="component" value="Unassembled WGS sequence"/>
</dbReference>
<reference evidence="9" key="1">
    <citation type="journal article" date="2020" name="mSystems">
        <title>Genome- and Community-Level Interaction Insights into Carbon Utilization and Element Cycling Functions of Hydrothermarchaeota in Hydrothermal Sediment.</title>
        <authorList>
            <person name="Zhou Z."/>
            <person name="Liu Y."/>
            <person name="Xu W."/>
            <person name="Pan J."/>
            <person name="Luo Z.H."/>
            <person name="Li M."/>
        </authorList>
    </citation>
    <scope>NUCLEOTIDE SEQUENCE [LARGE SCALE GENOMIC DNA]</scope>
    <source>
        <strain evidence="9">HyVt-19</strain>
    </source>
</reference>
<dbReference type="EMBL" id="DQZW01000106">
    <property type="protein sequence ID" value="HDL89700.1"/>
    <property type="molecule type" value="Genomic_DNA"/>
</dbReference>
<feature type="transmembrane region" description="Helical" evidence="8">
    <location>
        <begin position="162"/>
        <end position="181"/>
    </location>
</feature>
<name>A0A7C1B084_9BACT</name>
<dbReference type="InterPro" id="IPR037294">
    <property type="entry name" value="ABC_BtuC-like"/>
</dbReference>
<dbReference type="SUPFAM" id="SSF81345">
    <property type="entry name" value="ABC transporter involved in vitamin B12 uptake, BtuC"/>
    <property type="match status" value="1"/>
</dbReference>
<dbReference type="GO" id="GO:0005886">
    <property type="term" value="C:plasma membrane"/>
    <property type="evidence" value="ECO:0007669"/>
    <property type="project" value="UniProtKB-SubCell"/>
</dbReference>
<dbReference type="AlphaFoldDB" id="A0A7C1B084"/>
<evidence type="ECO:0000256" key="7">
    <source>
        <dbReference type="ARBA" id="ARBA00023136"/>
    </source>
</evidence>
<comment type="subcellular location">
    <subcellularLocation>
        <location evidence="1">Cell membrane</location>
        <topology evidence="1">Multi-pass membrane protein</topology>
    </subcellularLocation>
</comment>
<feature type="transmembrane region" description="Helical" evidence="8">
    <location>
        <begin position="6"/>
        <end position="24"/>
    </location>
</feature>
<evidence type="ECO:0000256" key="2">
    <source>
        <dbReference type="ARBA" id="ARBA00007935"/>
    </source>
</evidence>
<keyword evidence="7 8" id="KW-0472">Membrane</keyword>
<sequence>TTLILAGIIVSTFLSAGISLLKSLHEESVSAIVFWIMGSLSGKGWNHCLVMLPYFVVCSIIVFFYSRELDLLALGDVHAHHLGVSVGRVRIILLSTASLVTAAAVSLTGIIGFVGLVVPHIVRFMVGPRHHKLLFYSFFAGAVLLVGADTVARTILGQGQELPVGVVTALIGGPFFCVILFTRKKQMGISS</sequence>
<evidence type="ECO:0000256" key="6">
    <source>
        <dbReference type="ARBA" id="ARBA00022989"/>
    </source>
</evidence>
<dbReference type="PANTHER" id="PTHR30472">
    <property type="entry name" value="FERRIC ENTEROBACTIN TRANSPORT SYSTEM PERMEASE PROTEIN"/>
    <property type="match status" value="1"/>
</dbReference>
<evidence type="ECO:0000256" key="4">
    <source>
        <dbReference type="ARBA" id="ARBA00022475"/>
    </source>
</evidence>
<evidence type="ECO:0000256" key="5">
    <source>
        <dbReference type="ARBA" id="ARBA00022692"/>
    </source>
</evidence>
<dbReference type="GO" id="GO:0022857">
    <property type="term" value="F:transmembrane transporter activity"/>
    <property type="evidence" value="ECO:0007669"/>
    <property type="project" value="InterPro"/>
</dbReference>
<dbReference type="CDD" id="cd06550">
    <property type="entry name" value="TM_ABC_iron-siderophores_like"/>
    <property type="match status" value="1"/>
</dbReference>
<gene>
    <name evidence="9" type="ORF">ENG14_02215</name>
</gene>
<comment type="caution">
    <text evidence="9">The sequence shown here is derived from an EMBL/GenBank/DDBJ whole genome shotgun (WGS) entry which is preliminary data.</text>
</comment>
<dbReference type="Gene3D" id="1.10.3470.10">
    <property type="entry name" value="ABC transporter involved in vitamin B12 uptake, BtuC"/>
    <property type="match status" value="1"/>
</dbReference>
<dbReference type="InterPro" id="IPR000522">
    <property type="entry name" value="ABC_transptr_permease_BtuC"/>
</dbReference>
<comment type="similarity">
    <text evidence="2">Belongs to the binding-protein-dependent transport system permease family. FecCD subfamily.</text>
</comment>
<evidence type="ECO:0000313" key="9">
    <source>
        <dbReference type="EMBL" id="HDL89700.1"/>
    </source>
</evidence>
<keyword evidence="3" id="KW-0813">Transport</keyword>
<proteinExistence type="inferred from homology"/>
<dbReference type="PANTHER" id="PTHR30472:SF25">
    <property type="entry name" value="ABC TRANSPORTER PERMEASE PROTEIN MJ0876-RELATED"/>
    <property type="match status" value="1"/>
</dbReference>
<dbReference type="Pfam" id="PF01032">
    <property type="entry name" value="FecCD"/>
    <property type="match status" value="1"/>
</dbReference>
<feature type="transmembrane region" description="Helical" evidence="8">
    <location>
        <begin position="133"/>
        <end position="156"/>
    </location>
</feature>